<comment type="caution">
    <text evidence="1">The sequence shown here is derived from an EMBL/GenBank/DDBJ whole genome shotgun (WGS) entry which is preliminary data.</text>
</comment>
<feature type="non-terminal residue" evidence="1">
    <location>
        <position position="37"/>
    </location>
</feature>
<dbReference type="AlphaFoldDB" id="X1TJU4"/>
<dbReference type="EMBL" id="BARW01029081">
    <property type="protein sequence ID" value="GAJ05519.1"/>
    <property type="molecule type" value="Genomic_DNA"/>
</dbReference>
<sequence>MMNIDEQKIQEVLVAFGQHLSRIHAEAIPSEIGREAY</sequence>
<evidence type="ECO:0000313" key="1">
    <source>
        <dbReference type="EMBL" id="GAJ05519.1"/>
    </source>
</evidence>
<protein>
    <submittedName>
        <fullName evidence="1">Uncharacterized protein</fullName>
    </submittedName>
</protein>
<gene>
    <name evidence="1" type="ORF">S12H4_46806</name>
</gene>
<organism evidence="1">
    <name type="scientific">marine sediment metagenome</name>
    <dbReference type="NCBI Taxonomy" id="412755"/>
    <lineage>
        <taxon>unclassified sequences</taxon>
        <taxon>metagenomes</taxon>
        <taxon>ecological metagenomes</taxon>
    </lineage>
</organism>
<accession>X1TJU4</accession>
<name>X1TJU4_9ZZZZ</name>
<proteinExistence type="predicted"/>
<reference evidence="1" key="1">
    <citation type="journal article" date="2014" name="Front. Microbiol.">
        <title>High frequency of phylogenetically diverse reductive dehalogenase-homologous genes in deep subseafloor sedimentary metagenomes.</title>
        <authorList>
            <person name="Kawai M."/>
            <person name="Futagami T."/>
            <person name="Toyoda A."/>
            <person name="Takaki Y."/>
            <person name="Nishi S."/>
            <person name="Hori S."/>
            <person name="Arai W."/>
            <person name="Tsubouchi T."/>
            <person name="Morono Y."/>
            <person name="Uchiyama I."/>
            <person name="Ito T."/>
            <person name="Fujiyama A."/>
            <person name="Inagaki F."/>
            <person name="Takami H."/>
        </authorList>
    </citation>
    <scope>NUCLEOTIDE SEQUENCE</scope>
    <source>
        <strain evidence="1">Expedition CK06-06</strain>
    </source>
</reference>